<reference evidence="1 2" key="1">
    <citation type="journal article" date="2019" name="New Phytol.">
        <title>Comparative genomics reveals unique wood-decay strategies and fruiting body development in the Schizophyllaceae.</title>
        <authorList>
            <person name="Almasi E."/>
            <person name="Sahu N."/>
            <person name="Krizsan K."/>
            <person name="Balint B."/>
            <person name="Kovacs G.M."/>
            <person name="Kiss B."/>
            <person name="Cseklye J."/>
            <person name="Drula E."/>
            <person name="Henrissat B."/>
            <person name="Nagy I."/>
            <person name="Chovatia M."/>
            <person name="Adam C."/>
            <person name="LaButti K."/>
            <person name="Lipzen A."/>
            <person name="Riley R."/>
            <person name="Grigoriev I.V."/>
            <person name="Nagy L.G."/>
        </authorList>
    </citation>
    <scope>NUCLEOTIDE SEQUENCE [LARGE SCALE GENOMIC DNA]</scope>
    <source>
        <strain evidence="1 2">NL-1724</strain>
    </source>
</reference>
<keyword evidence="2" id="KW-1185">Reference proteome</keyword>
<comment type="caution">
    <text evidence="1">The sequence shown here is derived from an EMBL/GenBank/DDBJ whole genome shotgun (WGS) entry which is preliminary data.</text>
</comment>
<evidence type="ECO:0000313" key="1">
    <source>
        <dbReference type="EMBL" id="TRM57263.1"/>
    </source>
</evidence>
<dbReference type="Proteomes" id="UP000320762">
    <property type="component" value="Unassembled WGS sequence"/>
</dbReference>
<accession>A0A550BXL1</accession>
<protein>
    <recommendedName>
        <fullName evidence="3">ABM domain-containing protein</fullName>
    </recommendedName>
</protein>
<feature type="non-terminal residue" evidence="1">
    <location>
        <position position="1"/>
    </location>
</feature>
<evidence type="ECO:0000313" key="2">
    <source>
        <dbReference type="Proteomes" id="UP000320762"/>
    </source>
</evidence>
<organism evidence="1 2">
    <name type="scientific">Schizophyllum amplum</name>
    <dbReference type="NCBI Taxonomy" id="97359"/>
    <lineage>
        <taxon>Eukaryota</taxon>
        <taxon>Fungi</taxon>
        <taxon>Dikarya</taxon>
        <taxon>Basidiomycota</taxon>
        <taxon>Agaricomycotina</taxon>
        <taxon>Agaricomycetes</taxon>
        <taxon>Agaricomycetidae</taxon>
        <taxon>Agaricales</taxon>
        <taxon>Schizophyllaceae</taxon>
        <taxon>Schizophyllum</taxon>
    </lineage>
</organism>
<dbReference type="AlphaFoldDB" id="A0A550BXL1"/>
<gene>
    <name evidence="1" type="ORF">BD626DRAFT_515594</name>
</gene>
<name>A0A550BXL1_9AGAR</name>
<sequence>MPILELFASVGFDEAQSLSEVKDAAASIAEGEALALVFAGREIEDPNYVHWALEWPSLRARDVSMQDGSYQRLMKAVGSSIRRGPIVTSLLDDQIKPFSGILDTPVPEFAVTKVKGRAARAQAAQAIDGMLANPHERTTQGEVVLRGIDDEDCVIFVAGWKSVEDHMSELSKPSQKAVNDLAESCMEVVYIGHCSGRIL</sequence>
<evidence type="ECO:0008006" key="3">
    <source>
        <dbReference type="Google" id="ProtNLM"/>
    </source>
</evidence>
<dbReference type="Gene3D" id="3.30.70.100">
    <property type="match status" value="1"/>
</dbReference>
<proteinExistence type="predicted"/>
<dbReference type="EMBL" id="VDMD01000050">
    <property type="protein sequence ID" value="TRM57263.1"/>
    <property type="molecule type" value="Genomic_DNA"/>
</dbReference>
<dbReference type="OrthoDB" id="3830579at2759"/>